<evidence type="ECO:0000256" key="9">
    <source>
        <dbReference type="SAM" id="SignalP"/>
    </source>
</evidence>
<evidence type="ECO:0000256" key="7">
    <source>
        <dbReference type="PROSITE-ProRule" id="PRU01379"/>
    </source>
</evidence>
<dbReference type="SMART" id="SM00631">
    <property type="entry name" value="Zn_pept"/>
    <property type="match status" value="1"/>
</dbReference>
<dbReference type="Proteomes" id="UP001479520">
    <property type="component" value="Chromosome"/>
</dbReference>
<dbReference type="Pfam" id="PF00246">
    <property type="entry name" value="Peptidase_M14"/>
    <property type="match status" value="1"/>
</dbReference>
<evidence type="ECO:0000256" key="6">
    <source>
        <dbReference type="ARBA" id="ARBA00023049"/>
    </source>
</evidence>
<dbReference type="InterPro" id="IPR000834">
    <property type="entry name" value="Peptidase_M14"/>
</dbReference>
<dbReference type="PANTHER" id="PTHR11705:SF143">
    <property type="entry name" value="SLL0236 PROTEIN"/>
    <property type="match status" value="1"/>
</dbReference>
<comment type="caution">
    <text evidence="7">Lacks conserved residue(s) required for the propagation of feature annotation.</text>
</comment>
<proteinExistence type="inferred from homology"/>
<comment type="similarity">
    <text evidence="2 7">Belongs to the peptidase M14 family.</text>
</comment>
<dbReference type="PROSITE" id="PS52035">
    <property type="entry name" value="PEPTIDASE_M14"/>
    <property type="match status" value="1"/>
</dbReference>
<keyword evidence="5" id="KW-0862">Zinc</keyword>
<feature type="signal peptide" evidence="9">
    <location>
        <begin position="1"/>
        <end position="24"/>
    </location>
</feature>
<name>A0ABZ2XH24_9RHOO</name>
<keyword evidence="9" id="KW-0732">Signal</keyword>
<evidence type="ECO:0000256" key="5">
    <source>
        <dbReference type="ARBA" id="ARBA00022833"/>
    </source>
</evidence>
<evidence type="ECO:0000256" key="8">
    <source>
        <dbReference type="SAM" id="MobiDB-lite"/>
    </source>
</evidence>
<evidence type="ECO:0000313" key="11">
    <source>
        <dbReference type="EMBL" id="WZJ20804.1"/>
    </source>
</evidence>
<dbReference type="GO" id="GO:0004180">
    <property type="term" value="F:carboxypeptidase activity"/>
    <property type="evidence" value="ECO:0007669"/>
    <property type="project" value="UniProtKB-KW"/>
</dbReference>
<dbReference type="SUPFAM" id="SSF53187">
    <property type="entry name" value="Zn-dependent exopeptidases"/>
    <property type="match status" value="1"/>
</dbReference>
<reference evidence="11 12" key="1">
    <citation type="submission" date="2024-04" db="EMBL/GenBank/DDBJ databases">
        <title>Dissimilatory iodate-reducing microorganisms contribute to the enrichment of iodine in groundwater.</title>
        <authorList>
            <person name="Jiang Z."/>
        </authorList>
    </citation>
    <scope>NUCLEOTIDE SEQUENCE [LARGE SCALE GENOMIC DNA]</scope>
    <source>
        <strain evidence="11 12">NCP973</strain>
    </source>
</reference>
<keyword evidence="12" id="KW-1185">Reference proteome</keyword>
<feature type="domain" description="Peptidase M14" evidence="10">
    <location>
        <begin position="30"/>
        <end position="313"/>
    </location>
</feature>
<organism evidence="11 12">
    <name type="scientific">Azonexus hydrophilus</name>
    <dbReference type="NCBI Taxonomy" id="418702"/>
    <lineage>
        <taxon>Bacteria</taxon>
        <taxon>Pseudomonadati</taxon>
        <taxon>Pseudomonadota</taxon>
        <taxon>Betaproteobacteria</taxon>
        <taxon>Rhodocyclales</taxon>
        <taxon>Azonexaceae</taxon>
        <taxon>Azonexus</taxon>
    </lineage>
</organism>
<evidence type="ECO:0000313" key="12">
    <source>
        <dbReference type="Proteomes" id="UP001479520"/>
    </source>
</evidence>
<keyword evidence="3" id="KW-0645">Protease</keyword>
<dbReference type="Gene3D" id="3.40.630.10">
    <property type="entry name" value="Zn peptidases"/>
    <property type="match status" value="1"/>
</dbReference>
<accession>A0ABZ2XH24</accession>
<evidence type="ECO:0000256" key="3">
    <source>
        <dbReference type="ARBA" id="ARBA00022670"/>
    </source>
</evidence>
<evidence type="ECO:0000256" key="4">
    <source>
        <dbReference type="ARBA" id="ARBA00022801"/>
    </source>
</evidence>
<dbReference type="RefSeq" id="WP_081700217.1">
    <property type="nucleotide sequence ID" value="NZ_CP151406.1"/>
</dbReference>
<keyword evidence="4" id="KW-0378">Hydrolase</keyword>
<comment type="cofactor">
    <cofactor evidence="1">
        <name>Zn(2+)</name>
        <dbReference type="ChEBI" id="CHEBI:29105"/>
    </cofactor>
</comment>
<evidence type="ECO:0000256" key="2">
    <source>
        <dbReference type="ARBA" id="ARBA00005988"/>
    </source>
</evidence>
<dbReference type="PANTHER" id="PTHR11705">
    <property type="entry name" value="PROTEASE FAMILY M14 CARBOXYPEPTIDASE A,B"/>
    <property type="match status" value="1"/>
</dbReference>
<feature type="region of interest" description="Disordered" evidence="8">
    <location>
        <begin position="283"/>
        <end position="313"/>
    </location>
</feature>
<protein>
    <submittedName>
        <fullName evidence="11">M14 family zinc carboxypeptidase</fullName>
    </submittedName>
</protein>
<gene>
    <name evidence="11" type="ORF">AADV58_12735</name>
</gene>
<evidence type="ECO:0000256" key="1">
    <source>
        <dbReference type="ARBA" id="ARBA00001947"/>
    </source>
</evidence>
<evidence type="ECO:0000259" key="10">
    <source>
        <dbReference type="PROSITE" id="PS52035"/>
    </source>
</evidence>
<dbReference type="EMBL" id="CP151406">
    <property type="protein sequence ID" value="WZJ20804.1"/>
    <property type="molecule type" value="Genomic_DNA"/>
</dbReference>
<feature type="chain" id="PRO_5046921577" evidence="9">
    <location>
        <begin position="25"/>
        <end position="313"/>
    </location>
</feature>
<keyword evidence="6" id="KW-0482">Metalloprotease</keyword>
<sequence>MFSLLPRATTGLLAALLLALPAHAADRSVTNAWCDDLGRRLRSVSAENCRSQDFVAVSERTSGGRALVLRDIPAARKAVNPPRVLIIGGIHGDELTSVSIVFRWLEWVGEPKASKYVWRVIPASNPDGLFSRPSTRANAHGVDLNRNFPTPDWDQDAHKYWIERTRRDPRRYPGDAAGSEIETRWLEQQIEAFKPDVIISVHAPYNLLDYDGPAPQPLRFGRLALNRLGVYPGSLGNYGGHYKSVPVVTIELPHATTMPPLRDQRTMWDDMLGWMDRNIKAGNGQAAFGQPGGRPEQYGPHRGPGAVDHRKID</sequence>
<keyword evidence="11" id="KW-0121">Carboxypeptidase</keyword>